<proteinExistence type="predicted"/>
<dbReference type="NCBIfam" id="TIGR03599">
    <property type="entry name" value="YloV"/>
    <property type="match status" value="1"/>
</dbReference>
<dbReference type="InterPro" id="IPR050270">
    <property type="entry name" value="DegV_domain_contain"/>
</dbReference>
<name>A0ABZ2U8A1_ASHYP</name>
<dbReference type="Pfam" id="PF02734">
    <property type="entry name" value="Dak2"/>
    <property type="match status" value="1"/>
</dbReference>
<evidence type="ECO:0000313" key="2">
    <source>
        <dbReference type="EMBL" id="WYY26318.1"/>
    </source>
</evidence>
<dbReference type="Gene3D" id="1.25.40.340">
    <property type="match status" value="1"/>
</dbReference>
<dbReference type="SMART" id="SM01120">
    <property type="entry name" value="Dak2"/>
    <property type="match status" value="1"/>
</dbReference>
<dbReference type="InterPro" id="IPR033470">
    <property type="entry name" value="FakA-like_C"/>
</dbReference>
<dbReference type="EMBL" id="CP146843">
    <property type="protein sequence ID" value="WYY26318.1"/>
    <property type="molecule type" value="Genomic_DNA"/>
</dbReference>
<organism evidence="2 3">
    <name type="scientific">Ash yellows phytoplasma</name>
    <dbReference type="NCBI Taxonomy" id="35780"/>
    <lineage>
        <taxon>Bacteria</taxon>
        <taxon>Bacillati</taxon>
        <taxon>Mycoplasmatota</taxon>
        <taxon>Mollicutes</taxon>
        <taxon>Acholeplasmatales</taxon>
        <taxon>Acholeplasmataceae</taxon>
        <taxon>Candidatus Phytoplasma</taxon>
        <taxon>16SrVII (Ash yellows group)</taxon>
    </lineage>
</organism>
<dbReference type="PROSITE" id="PS51480">
    <property type="entry name" value="DHAL"/>
    <property type="match status" value="1"/>
</dbReference>
<keyword evidence="3" id="KW-1185">Reference proteome</keyword>
<dbReference type="Pfam" id="PF13684">
    <property type="entry name" value="FakA-like_C"/>
    <property type="match status" value="1"/>
</dbReference>
<gene>
    <name evidence="2" type="primary">dhaL</name>
    <name evidence="2" type="ORF">AshY1_01790</name>
</gene>
<dbReference type="InterPro" id="IPR036117">
    <property type="entry name" value="DhaL_dom_sf"/>
</dbReference>
<dbReference type="InterPro" id="IPR004007">
    <property type="entry name" value="DhaL_dom"/>
</dbReference>
<evidence type="ECO:0000259" key="1">
    <source>
        <dbReference type="PROSITE" id="PS51480"/>
    </source>
</evidence>
<dbReference type="Pfam" id="PF21645">
    <property type="entry name" value="FakA-like_M"/>
    <property type="match status" value="1"/>
</dbReference>
<dbReference type="InterPro" id="IPR019986">
    <property type="entry name" value="YloV-like"/>
</dbReference>
<dbReference type="Proteomes" id="UP001484199">
    <property type="component" value="Chromosome"/>
</dbReference>
<dbReference type="PANTHER" id="PTHR33434">
    <property type="entry name" value="DEGV DOMAIN-CONTAINING PROTEIN DR_1986-RELATED"/>
    <property type="match status" value="1"/>
</dbReference>
<evidence type="ECO:0000313" key="3">
    <source>
        <dbReference type="Proteomes" id="UP001484199"/>
    </source>
</evidence>
<accession>A0ABZ2U8A1</accession>
<dbReference type="SUPFAM" id="SSF101473">
    <property type="entry name" value="DhaL-like"/>
    <property type="match status" value="1"/>
</dbReference>
<dbReference type="RefSeq" id="WP_341266729.1">
    <property type="nucleotide sequence ID" value="NZ_CP146843.1"/>
</dbReference>
<feature type="domain" description="DhaL" evidence="1">
    <location>
        <begin position="10"/>
        <end position="204"/>
    </location>
</feature>
<reference evidence="2" key="1">
    <citation type="submission" date="2024-03" db="EMBL/GenBank/DDBJ databases">
        <title>The Complete Genome of 'Candidatus Phytoplasma fraxini' AshY1 from the Ash Yellows Group.</title>
        <authorList>
            <person name="Boehm J.W."/>
            <person name="Huettel B."/>
            <person name="Schneider B."/>
            <person name="Kube M."/>
        </authorList>
    </citation>
    <scope>NUCLEOTIDE SEQUENCE [LARGE SCALE GENOMIC DNA]</scope>
    <source>
        <strain evidence="2">AshY1</strain>
    </source>
</reference>
<sequence length="547" mass="63629">MKEYKIIDGFLFKQMIINGTFNLKKNHQEINNLNVFPVPDGDTGTNMYLTMMEGVRKLQNINETSIVKVTKILSDALLMGSKGNSGVILSQFFSGIHEYIYNLKKKNINSNEFIDSMVSGYKKAYASVIEPVEGTILTVFRESIEATFKQKDKIKTIKEVIQTIIKNAKISLSRTPMLLSVLKQSKVVDSGGKGFIFIVEGMLLYLENIWLKDDDIINTSYLQEKHHINKNTELKYIYCTEFIFKLNQNNQFDIDEYKKTMNSHGDSLILFTDNNLLKIHIHTNFPDNILKEFLPLGTLVKSKIDNMQKQKKDFIASNQVSNNKKLIQYSLVTFVNGFGEDIEITFKELHSDIVINLQKKKYSSNDLQSIFNKIKAEIIIVFPNEHEIISMIEKIRQLQPHLNIQIMPTRSVVEIYNALLVFQHDLSLEENLNNIHMNMQKIKISKIIDSKYLNNIKKEKLDLDGFASLFQENIIENHKDLFFLAKNLLTKMINKKNIFLTIFYYKKDIFKKNLKKIESFLAKKFPDLEIEKIEIDNNIYPYIFSLE</sequence>
<dbReference type="SMART" id="SM01121">
    <property type="entry name" value="Dak1_2"/>
    <property type="match status" value="1"/>
</dbReference>
<dbReference type="InterPro" id="IPR048394">
    <property type="entry name" value="FakA-like_M"/>
</dbReference>
<dbReference type="PANTHER" id="PTHR33434:SF4">
    <property type="entry name" value="PHOSPHATASE PROTEIN"/>
    <property type="match status" value="1"/>
</dbReference>
<protein>
    <submittedName>
        <fullName evidence="2">Dihydroxyacetone kinase-like protein, phosphatase domain / Dihydroxyacetone kinase-like protein, kinase domain</fullName>
    </submittedName>
</protein>